<evidence type="ECO:0000313" key="2">
    <source>
        <dbReference type="EMBL" id="HJB10421.1"/>
    </source>
</evidence>
<dbReference type="Proteomes" id="UP000823823">
    <property type="component" value="Unassembled WGS sequence"/>
</dbReference>
<organism evidence="2 3">
    <name type="scientific">Candidatus Brachybacterium merdavium</name>
    <dbReference type="NCBI Taxonomy" id="2838513"/>
    <lineage>
        <taxon>Bacteria</taxon>
        <taxon>Bacillati</taxon>
        <taxon>Actinomycetota</taxon>
        <taxon>Actinomycetes</taxon>
        <taxon>Micrococcales</taxon>
        <taxon>Dermabacteraceae</taxon>
        <taxon>Brachybacterium</taxon>
    </lineage>
</organism>
<dbReference type="AlphaFoldDB" id="A0A9D2LD73"/>
<name>A0A9D2LD73_9MICO</name>
<gene>
    <name evidence="2" type="ORF">H9786_07800</name>
</gene>
<feature type="region of interest" description="Disordered" evidence="1">
    <location>
        <begin position="1"/>
        <end position="34"/>
    </location>
</feature>
<sequence length="56" mass="5911">MLEHLTVHTTPTNTPPDPAGPEHPDPTRIAPTTGGAGFNLTNCVDTLLHNILQLTA</sequence>
<evidence type="ECO:0000313" key="3">
    <source>
        <dbReference type="Proteomes" id="UP000823823"/>
    </source>
</evidence>
<dbReference type="EMBL" id="DWZH01000055">
    <property type="protein sequence ID" value="HJB10421.1"/>
    <property type="molecule type" value="Genomic_DNA"/>
</dbReference>
<evidence type="ECO:0000256" key="1">
    <source>
        <dbReference type="SAM" id="MobiDB-lite"/>
    </source>
</evidence>
<comment type="caution">
    <text evidence="2">The sequence shown here is derived from an EMBL/GenBank/DDBJ whole genome shotgun (WGS) entry which is preliminary data.</text>
</comment>
<reference evidence="2" key="1">
    <citation type="journal article" date="2021" name="PeerJ">
        <title>Extensive microbial diversity within the chicken gut microbiome revealed by metagenomics and culture.</title>
        <authorList>
            <person name="Gilroy R."/>
            <person name="Ravi A."/>
            <person name="Getino M."/>
            <person name="Pursley I."/>
            <person name="Horton D.L."/>
            <person name="Alikhan N.F."/>
            <person name="Baker D."/>
            <person name="Gharbi K."/>
            <person name="Hall N."/>
            <person name="Watson M."/>
            <person name="Adriaenssens E.M."/>
            <person name="Foster-Nyarko E."/>
            <person name="Jarju S."/>
            <person name="Secka A."/>
            <person name="Antonio M."/>
            <person name="Oren A."/>
            <person name="Chaudhuri R.R."/>
            <person name="La Ragione R."/>
            <person name="Hildebrand F."/>
            <person name="Pallen M.J."/>
        </authorList>
    </citation>
    <scope>NUCLEOTIDE SEQUENCE</scope>
    <source>
        <strain evidence="2">ChiHjej13B12-24818</strain>
    </source>
</reference>
<accession>A0A9D2LD73</accession>
<proteinExistence type="predicted"/>
<reference evidence="2" key="2">
    <citation type="submission" date="2021-04" db="EMBL/GenBank/DDBJ databases">
        <authorList>
            <person name="Gilroy R."/>
        </authorList>
    </citation>
    <scope>NUCLEOTIDE SEQUENCE</scope>
    <source>
        <strain evidence="2">ChiHjej13B12-24818</strain>
    </source>
</reference>
<protein>
    <submittedName>
        <fullName evidence="2">Uncharacterized protein</fullName>
    </submittedName>
</protein>